<organism evidence="5 6">
    <name type="scientific">Collichthys lucidus</name>
    <name type="common">Big head croaker</name>
    <name type="synonym">Sciaena lucida</name>
    <dbReference type="NCBI Taxonomy" id="240159"/>
    <lineage>
        <taxon>Eukaryota</taxon>
        <taxon>Metazoa</taxon>
        <taxon>Chordata</taxon>
        <taxon>Craniata</taxon>
        <taxon>Vertebrata</taxon>
        <taxon>Euteleostomi</taxon>
        <taxon>Actinopterygii</taxon>
        <taxon>Neopterygii</taxon>
        <taxon>Teleostei</taxon>
        <taxon>Neoteleostei</taxon>
        <taxon>Acanthomorphata</taxon>
        <taxon>Eupercaria</taxon>
        <taxon>Sciaenidae</taxon>
        <taxon>Collichthys</taxon>
    </lineage>
</organism>
<evidence type="ECO:0000256" key="1">
    <source>
        <dbReference type="ARBA" id="ARBA00022729"/>
    </source>
</evidence>
<dbReference type="Pfam" id="PF15913">
    <property type="entry name" value="Furin-like_2"/>
    <property type="match status" value="1"/>
</dbReference>
<dbReference type="PANTHER" id="PTHR46987">
    <property type="entry name" value="NEUROHYPOPHYSIAL HORMONES, N-TERMINAL DOMAIN CONTAINING PROTEIN"/>
    <property type="match status" value="1"/>
</dbReference>
<evidence type="ECO:0000256" key="2">
    <source>
        <dbReference type="ARBA" id="ARBA00023180"/>
    </source>
</evidence>
<feature type="region of interest" description="Disordered" evidence="3">
    <location>
        <begin position="157"/>
        <end position="185"/>
    </location>
</feature>
<accession>A0A4U5V2M0</accession>
<dbReference type="EMBL" id="CM014091">
    <property type="protein sequence ID" value="TKS81698.1"/>
    <property type="molecule type" value="Genomic_DNA"/>
</dbReference>
<dbReference type="PANTHER" id="PTHR46987:SF4">
    <property type="entry name" value="R-SPONDIN-2"/>
    <property type="match status" value="1"/>
</dbReference>
<protein>
    <submittedName>
        <fullName evidence="5">R-spondin-2 Roof plate-specific spondin-2 XRspo2</fullName>
    </submittedName>
</protein>
<sequence>MSSAGQMGERCRKRFQIDSETLSMSLSVLGFLVSGCKKLEWVNVNDFMGNASYGAYPICKGCSVCSRDNGCVNCQPKLFLFLRRERMRQYGECLHDCPAGYYGMRSPELNMCSMGLNTQKPQLCSLPTNNQCDQGLRLPISWKCGLNLTARSEPASCATRDSSVKDLPDNTIAPPNQAPAPRTSRSDTKLSRVFFSKHCIIVHTIVKQDFQSSEAETNSDVAAMLLMKNLIKCNCCCKDTVFRTSALLIFTVNN</sequence>
<dbReference type="InterPro" id="IPR051514">
    <property type="entry name" value="R-spondin"/>
</dbReference>
<keyword evidence="1" id="KW-0732">Signal</keyword>
<keyword evidence="2" id="KW-0325">Glycoprotein</keyword>
<reference evidence="5 6" key="1">
    <citation type="submission" date="2019-01" db="EMBL/GenBank/DDBJ databases">
        <title>Genome Assembly of Collichthys lucidus.</title>
        <authorList>
            <person name="Cai M."/>
            <person name="Xiao S."/>
        </authorList>
    </citation>
    <scope>NUCLEOTIDE SEQUENCE [LARGE SCALE GENOMIC DNA]</scope>
    <source>
        <strain evidence="5">JT15FE1705JMU</strain>
        <tissue evidence="5">Muscle</tissue>
    </source>
</reference>
<dbReference type="SUPFAM" id="SSF57184">
    <property type="entry name" value="Growth factor receptor domain"/>
    <property type="match status" value="1"/>
</dbReference>
<evidence type="ECO:0000256" key="3">
    <source>
        <dbReference type="SAM" id="MobiDB-lite"/>
    </source>
</evidence>
<dbReference type="AlphaFoldDB" id="A0A4U5V2M0"/>
<evidence type="ECO:0000313" key="6">
    <source>
        <dbReference type="Proteomes" id="UP000298787"/>
    </source>
</evidence>
<evidence type="ECO:0000259" key="4">
    <source>
        <dbReference type="Pfam" id="PF15913"/>
    </source>
</evidence>
<dbReference type="Proteomes" id="UP000298787">
    <property type="component" value="Chromosome 14"/>
</dbReference>
<dbReference type="STRING" id="240159.A0A4U5V2M0"/>
<keyword evidence="6" id="KW-1185">Reference proteome</keyword>
<gene>
    <name evidence="5" type="ORF">D9C73_015804</name>
</gene>
<evidence type="ECO:0000313" key="5">
    <source>
        <dbReference type="EMBL" id="TKS81698.1"/>
    </source>
</evidence>
<dbReference type="Gene3D" id="2.10.220.10">
    <property type="entry name" value="Hormone Receptor, Insulin-like Growth Factor Receptor 1, Chain A, domain 2"/>
    <property type="match status" value="1"/>
</dbReference>
<proteinExistence type="predicted"/>
<name>A0A4U5V2M0_COLLU</name>
<dbReference type="InterPro" id="IPR043601">
    <property type="entry name" value="Rspo_Fu-CRD_dom"/>
</dbReference>
<feature type="domain" description="R-spondin Fu-CRD" evidence="4">
    <location>
        <begin position="59"/>
        <end position="115"/>
    </location>
</feature>
<dbReference type="InterPro" id="IPR009030">
    <property type="entry name" value="Growth_fac_rcpt_cys_sf"/>
</dbReference>